<dbReference type="EMBL" id="UINC01090018">
    <property type="protein sequence ID" value="SVC41594.1"/>
    <property type="molecule type" value="Genomic_DNA"/>
</dbReference>
<feature type="domain" description="GST N-terminal" evidence="2">
    <location>
        <begin position="5"/>
        <end position="84"/>
    </location>
</feature>
<evidence type="ECO:0000256" key="1">
    <source>
        <dbReference type="ARBA" id="ARBA00022679"/>
    </source>
</evidence>
<dbReference type="Pfam" id="PF02798">
    <property type="entry name" value="GST_N"/>
    <property type="match status" value="1"/>
</dbReference>
<evidence type="ECO:0000259" key="2">
    <source>
        <dbReference type="PROSITE" id="PS50404"/>
    </source>
</evidence>
<dbReference type="InterPro" id="IPR040079">
    <property type="entry name" value="Glutathione_S-Trfase"/>
</dbReference>
<feature type="domain" description="GST C-terminal" evidence="3">
    <location>
        <begin position="89"/>
        <end position="218"/>
    </location>
</feature>
<dbReference type="Gene3D" id="1.20.1050.10">
    <property type="match status" value="1"/>
</dbReference>
<sequence>MKSEMTIKVWGRRNSVNVQKVMWAIGEMNLEFERYDVAGSFGVDANYLKLNPSGTVPTIENGDLVLWESNSCVRYLSREYGANTLYPEDSKSIALAEQWMDFQSSSLYPVFMPIFLNKVRSPPEKSNSDQIEQGLKGCSKIFEKLNHHLKNNDYMVGSKFSMGDISIGAMMYRYFEMDIERPSFECIENWYQRLVERPAYQKNVMIPFGRNLEEWLQFEKNNAGIQ</sequence>
<evidence type="ECO:0000259" key="3">
    <source>
        <dbReference type="PROSITE" id="PS50405"/>
    </source>
</evidence>
<accession>A0A382LXW3</accession>
<dbReference type="FunFam" id="3.40.30.10:FF:000039">
    <property type="entry name" value="Glutathione S-transferase domain"/>
    <property type="match status" value="1"/>
</dbReference>
<dbReference type="PANTHER" id="PTHR44051:SF19">
    <property type="entry name" value="DISULFIDE-BOND OXIDOREDUCTASE YFCG"/>
    <property type="match status" value="1"/>
</dbReference>
<proteinExistence type="predicted"/>
<name>A0A382LXW3_9ZZZZ</name>
<dbReference type="CDD" id="cd03047">
    <property type="entry name" value="GST_N_2"/>
    <property type="match status" value="1"/>
</dbReference>
<dbReference type="SUPFAM" id="SSF47616">
    <property type="entry name" value="GST C-terminal domain-like"/>
    <property type="match status" value="1"/>
</dbReference>
<dbReference type="InterPro" id="IPR004046">
    <property type="entry name" value="GST_C"/>
</dbReference>
<gene>
    <name evidence="4" type="ORF">METZ01_LOCUS294448</name>
</gene>
<dbReference type="InterPro" id="IPR036282">
    <property type="entry name" value="Glutathione-S-Trfase_C_sf"/>
</dbReference>
<dbReference type="SFLD" id="SFLDG01150">
    <property type="entry name" value="Main.1:_Beta-like"/>
    <property type="match status" value="1"/>
</dbReference>
<dbReference type="PANTHER" id="PTHR44051">
    <property type="entry name" value="GLUTATHIONE S-TRANSFERASE-RELATED"/>
    <property type="match status" value="1"/>
</dbReference>
<keyword evidence="1" id="KW-0808">Transferase</keyword>
<dbReference type="Pfam" id="PF00043">
    <property type="entry name" value="GST_C"/>
    <property type="match status" value="1"/>
</dbReference>
<dbReference type="SUPFAM" id="SSF52833">
    <property type="entry name" value="Thioredoxin-like"/>
    <property type="match status" value="1"/>
</dbReference>
<dbReference type="PROSITE" id="PS50405">
    <property type="entry name" value="GST_CTER"/>
    <property type="match status" value="1"/>
</dbReference>
<organism evidence="4">
    <name type="scientific">marine metagenome</name>
    <dbReference type="NCBI Taxonomy" id="408172"/>
    <lineage>
        <taxon>unclassified sequences</taxon>
        <taxon>metagenomes</taxon>
        <taxon>ecological metagenomes</taxon>
    </lineage>
</organism>
<reference evidence="4" key="1">
    <citation type="submission" date="2018-05" db="EMBL/GenBank/DDBJ databases">
        <authorList>
            <person name="Lanie J.A."/>
            <person name="Ng W.-L."/>
            <person name="Kazmierczak K.M."/>
            <person name="Andrzejewski T.M."/>
            <person name="Davidsen T.M."/>
            <person name="Wayne K.J."/>
            <person name="Tettelin H."/>
            <person name="Glass J.I."/>
            <person name="Rusch D."/>
            <person name="Podicherti R."/>
            <person name="Tsui H.-C.T."/>
            <person name="Winkler M.E."/>
        </authorList>
    </citation>
    <scope>NUCLEOTIDE SEQUENCE</scope>
</reference>
<evidence type="ECO:0008006" key="5">
    <source>
        <dbReference type="Google" id="ProtNLM"/>
    </source>
</evidence>
<dbReference type="SFLD" id="SFLDS00019">
    <property type="entry name" value="Glutathione_Transferase_(cytos"/>
    <property type="match status" value="1"/>
</dbReference>
<dbReference type="InterPro" id="IPR010987">
    <property type="entry name" value="Glutathione-S-Trfase_C-like"/>
</dbReference>
<dbReference type="SFLD" id="SFLDG00358">
    <property type="entry name" value="Main_(cytGST)"/>
    <property type="match status" value="1"/>
</dbReference>
<dbReference type="PROSITE" id="PS50404">
    <property type="entry name" value="GST_NTER"/>
    <property type="match status" value="1"/>
</dbReference>
<protein>
    <recommendedName>
        <fullName evidence="5">Glutathione S-transferase</fullName>
    </recommendedName>
</protein>
<dbReference type="GO" id="GO:0016740">
    <property type="term" value="F:transferase activity"/>
    <property type="evidence" value="ECO:0007669"/>
    <property type="project" value="UniProtKB-KW"/>
</dbReference>
<dbReference type="Gene3D" id="3.40.30.10">
    <property type="entry name" value="Glutaredoxin"/>
    <property type="match status" value="1"/>
</dbReference>
<dbReference type="InterPro" id="IPR004045">
    <property type="entry name" value="Glutathione_S-Trfase_N"/>
</dbReference>
<dbReference type="InterPro" id="IPR036249">
    <property type="entry name" value="Thioredoxin-like_sf"/>
</dbReference>
<dbReference type="AlphaFoldDB" id="A0A382LXW3"/>
<evidence type="ECO:0000313" key="4">
    <source>
        <dbReference type="EMBL" id="SVC41594.1"/>
    </source>
</evidence>